<evidence type="ECO:0000256" key="1">
    <source>
        <dbReference type="ARBA" id="ARBA00001974"/>
    </source>
</evidence>
<comment type="subcellular location">
    <subcellularLocation>
        <location evidence="11">Cytoplasm</location>
    </subcellularLocation>
</comment>
<evidence type="ECO:0000256" key="5">
    <source>
        <dbReference type="ARBA" id="ARBA00022630"/>
    </source>
</evidence>
<evidence type="ECO:0000256" key="7">
    <source>
        <dbReference type="ARBA" id="ARBA00022827"/>
    </source>
</evidence>
<accession>A0A1B7XBA6</accession>
<dbReference type="InterPro" id="IPR015939">
    <property type="entry name" value="Fum_Rdtase/Succ_DH_flav-like_C"/>
</dbReference>
<dbReference type="UniPathway" id="UPA00253">
    <property type="reaction ID" value="UER00326"/>
</dbReference>
<evidence type="ECO:0000259" key="13">
    <source>
        <dbReference type="Pfam" id="PF02910"/>
    </source>
</evidence>
<evidence type="ECO:0000256" key="11">
    <source>
        <dbReference type="RuleBase" id="RU362049"/>
    </source>
</evidence>
<comment type="pathway">
    <text evidence="2 11">Cofactor biosynthesis; NAD(+) biosynthesis; iminoaspartate from L-aspartate (oxidase route): step 1/1.</text>
</comment>
<evidence type="ECO:0000256" key="2">
    <source>
        <dbReference type="ARBA" id="ARBA00004950"/>
    </source>
</evidence>
<evidence type="ECO:0000256" key="3">
    <source>
        <dbReference type="ARBA" id="ARBA00008562"/>
    </source>
</evidence>
<dbReference type="SUPFAM" id="SSF56425">
    <property type="entry name" value="Succinate dehydrogenase/fumarate reductase flavoprotein, catalytic domain"/>
    <property type="match status" value="1"/>
</dbReference>
<organism evidence="14 15">
    <name type="scientific">Halodesulfovibrio spirochaetisodalis</name>
    <dbReference type="NCBI Taxonomy" id="1560234"/>
    <lineage>
        <taxon>Bacteria</taxon>
        <taxon>Pseudomonadati</taxon>
        <taxon>Thermodesulfobacteriota</taxon>
        <taxon>Desulfovibrionia</taxon>
        <taxon>Desulfovibrionales</taxon>
        <taxon>Desulfovibrionaceae</taxon>
        <taxon>Halodesulfovibrio</taxon>
    </lineage>
</organism>
<dbReference type="RefSeq" id="WP_066855898.1">
    <property type="nucleotide sequence ID" value="NZ_JXMS01000019.1"/>
</dbReference>
<keyword evidence="8 11" id="KW-0560">Oxidoreductase</keyword>
<dbReference type="Gene3D" id="3.50.50.60">
    <property type="entry name" value="FAD/NAD(P)-binding domain"/>
    <property type="match status" value="1"/>
</dbReference>
<keyword evidence="5 11" id="KW-0285">Flavoprotein</keyword>
<comment type="caution">
    <text evidence="14">The sequence shown here is derived from an EMBL/GenBank/DDBJ whole genome shotgun (WGS) entry which is preliminary data.</text>
</comment>
<dbReference type="PANTHER" id="PTHR42716:SF2">
    <property type="entry name" value="L-ASPARTATE OXIDASE, CHLOROPLASTIC"/>
    <property type="match status" value="1"/>
</dbReference>
<keyword evidence="7 11" id="KW-0274">FAD</keyword>
<dbReference type="InterPro" id="IPR036188">
    <property type="entry name" value="FAD/NAD-bd_sf"/>
</dbReference>
<dbReference type="EC" id="1.4.3.16" evidence="4 10"/>
<dbReference type="Gene3D" id="1.20.58.100">
    <property type="entry name" value="Fumarate reductase/succinate dehydrogenase flavoprotein-like, C-terminal domain"/>
    <property type="match status" value="1"/>
</dbReference>
<evidence type="ECO:0000256" key="8">
    <source>
        <dbReference type="ARBA" id="ARBA00023002"/>
    </source>
</evidence>
<dbReference type="Proteomes" id="UP000091979">
    <property type="component" value="Unassembled WGS sequence"/>
</dbReference>
<dbReference type="SUPFAM" id="SSF51905">
    <property type="entry name" value="FAD/NAD(P)-binding domain"/>
    <property type="match status" value="1"/>
</dbReference>
<dbReference type="InterPro" id="IPR005288">
    <property type="entry name" value="NadB"/>
</dbReference>
<dbReference type="STRING" id="1560234.SP90_11000"/>
<protein>
    <recommendedName>
        <fullName evidence="4 10">L-aspartate oxidase</fullName>
        <ecNumber evidence="4 10">1.4.3.16</ecNumber>
    </recommendedName>
</protein>
<dbReference type="PROSITE" id="PS51257">
    <property type="entry name" value="PROKAR_LIPOPROTEIN"/>
    <property type="match status" value="1"/>
</dbReference>
<dbReference type="GO" id="GO:0008734">
    <property type="term" value="F:L-aspartate oxidase activity"/>
    <property type="evidence" value="ECO:0007669"/>
    <property type="project" value="UniProtKB-UniRule"/>
</dbReference>
<comment type="similarity">
    <text evidence="3 11">Belongs to the FAD-dependent oxidoreductase 2 family. NadB subfamily.</text>
</comment>
<proteinExistence type="inferred from homology"/>
<evidence type="ECO:0000256" key="9">
    <source>
        <dbReference type="ARBA" id="ARBA00048305"/>
    </source>
</evidence>
<dbReference type="InterPro" id="IPR003953">
    <property type="entry name" value="FAD-dep_OxRdtase_2_FAD-bd"/>
</dbReference>
<name>A0A1B7XBA6_9BACT</name>
<comment type="function">
    <text evidence="11">Catalyzes the oxidation of L-aspartate to iminoaspartate.</text>
</comment>
<evidence type="ECO:0000256" key="10">
    <source>
        <dbReference type="NCBIfam" id="TIGR00551"/>
    </source>
</evidence>
<evidence type="ECO:0000256" key="6">
    <source>
        <dbReference type="ARBA" id="ARBA00022642"/>
    </source>
</evidence>
<dbReference type="PRINTS" id="PR00368">
    <property type="entry name" value="FADPNR"/>
</dbReference>
<gene>
    <name evidence="14" type="ORF">SP90_11000</name>
</gene>
<comment type="cofactor">
    <cofactor evidence="1 11">
        <name>FAD</name>
        <dbReference type="ChEBI" id="CHEBI:57692"/>
    </cofactor>
</comment>
<dbReference type="Pfam" id="PF00890">
    <property type="entry name" value="FAD_binding_2"/>
    <property type="match status" value="1"/>
</dbReference>
<dbReference type="Pfam" id="PF02910">
    <property type="entry name" value="Succ_DH_flav_C"/>
    <property type="match status" value="1"/>
</dbReference>
<dbReference type="PRINTS" id="PR00411">
    <property type="entry name" value="PNDRDTASEI"/>
</dbReference>
<reference evidence="14 15" key="1">
    <citation type="submission" date="2015-01" db="EMBL/GenBank/DDBJ databases">
        <title>Desulfovibrio sp. JC271 draft genome sequence.</title>
        <authorList>
            <person name="Shivani Y."/>
            <person name="Subhash Y."/>
            <person name="Sasikala C."/>
            <person name="Ramana C.V."/>
        </authorList>
    </citation>
    <scope>NUCLEOTIDE SEQUENCE [LARGE SCALE GENOMIC DNA]</scope>
    <source>
        <strain evidence="14 15">JC271</strain>
    </source>
</reference>
<keyword evidence="6 11" id="KW-0662">Pyridine nucleotide biosynthesis</keyword>
<dbReference type="Gene3D" id="3.90.700.10">
    <property type="entry name" value="Succinate dehydrogenase/fumarate reductase flavoprotein, catalytic domain"/>
    <property type="match status" value="1"/>
</dbReference>
<dbReference type="NCBIfam" id="TIGR00551">
    <property type="entry name" value="nadB"/>
    <property type="match status" value="1"/>
</dbReference>
<dbReference type="GO" id="GO:0009435">
    <property type="term" value="P:NAD+ biosynthetic process"/>
    <property type="evidence" value="ECO:0007669"/>
    <property type="project" value="UniProtKB-UniPathway"/>
</dbReference>
<dbReference type="AlphaFoldDB" id="A0A1B7XBA6"/>
<dbReference type="PATRIC" id="fig|1560234.3.peg.1057"/>
<feature type="domain" description="FAD-dependent oxidoreductase 2 FAD-binding" evidence="12">
    <location>
        <begin position="10"/>
        <end position="398"/>
    </location>
</feature>
<dbReference type="SUPFAM" id="SSF46977">
    <property type="entry name" value="Succinate dehydrogenase/fumarate reductase flavoprotein C-terminal domain"/>
    <property type="match status" value="1"/>
</dbReference>
<evidence type="ECO:0000256" key="4">
    <source>
        <dbReference type="ARBA" id="ARBA00012173"/>
    </source>
</evidence>
<evidence type="ECO:0000313" key="15">
    <source>
        <dbReference type="Proteomes" id="UP000091979"/>
    </source>
</evidence>
<feature type="domain" description="Fumarate reductase/succinate dehydrogenase flavoprotein-like C-terminal" evidence="13">
    <location>
        <begin position="451"/>
        <end position="527"/>
    </location>
</feature>
<evidence type="ECO:0000259" key="12">
    <source>
        <dbReference type="Pfam" id="PF00890"/>
    </source>
</evidence>
<dbReference type="FunFam" id="3.90.700.10:FF:000002">
    <property type="entry name" value="L-aspartate oxidase"/>
    <property type="match status" value="1"/>
</dbReference>
<dbReference type="PANTHER" id="PTHR42716">
    <property type="entry name" value="L-ASPARTATE OXIDASE"/>
    <property type="match status" value="1"/>
</dbReference>
<dbReference type="GO" id="GO:0005737">
    <property type="term" value="C:cytoplasm"/>
    <property type="evidence" value="ECO:0007669"/>
    <property type="project" value="UniProtKB-SubCell"/>
</dbReference>
<dbReference type="InterPro" id="IPR037099">
    <property type="entry name" value="Fum_R/Succ_DH_flav-like_C_sf"/>
</dbReference>
<dbReference type="EMBL" id="JXMS01000019">
    <property type="protein sequence ID" value="OBQ46651.1"/>
    <property type="molecule type" value="Genomic_DNA"/>
</dbReference>
<evidence type="ECO:0000313" key="14">
    <source>
        <dbReference type="EMBL" id="OBQ46651.1"/>
    </source>
</evidence>
<comment type="catalytic activity">
    <reaction evidence="9">
        <text>L-aspartate + O2 = iminosuccinate + H2O2</text>
        <dbReference type="Rhea" id="RHEA:25876"/>
        <dbReference type="ChEBI" id="CHEBI:15379"/>
        <dbReference type="ChEBI" id="CHEBI:16240"/>
        <dbReference type="ChEBI" id="CHEBI:29991"/>
        <dbReference type="ChEBI" id="CHEBI:77875"/>
        <dbReference type="EC" id="1.4.3.16"/>
    </reaction>
    <physiologicalReaction direction="left-to-right" evidence="9">
        <dbReference type="Rhea" id="RHEA:25877"/>
    </physiologicalReaction>
</comment>
<sequence length="527" mass="58445">MSDNRHYTTVLVIGSGIAGCTAALRLADEGVQCTLITSSSSLDHGNSALAQGGIVFKADDNDHKQLEKDILIAGHNFNSVKAVHGIATKGPHAVEDILVKRLGIPFARQKAPSECEWDLTREGGHEAPRILHCADYTGRAIMDGLIREITLHPNITVLKNRTAIDLLTSHHHAENPQFQYELENECLGAYVFNEEEERVETMFADYTIVATGGIGQIYLHTTNPHGSIGSGVAMGFRAGATVHNMEFVQFHPTAFHHHSGQKFLITEAMRGEGAKLMNSKGEYFMPGYDKRADLAPRDIVARSIVDEMLKNDDDCVYLDTSEMKHDLANRFPTIFKRCLELGIDIRKEPVPVVPAAHYSCGGILVNEHGRTTVARLYAVGECSCTGVHGANRLASTSLLEALVWADTAAKHIKQRAHLPITEELRSVVPDWMPLGDDHNDDPALIAQDWSRIRNTMWNYVGITRTSQRLARAHEDMRDLSKHLHTFYKSTPLSKRLIDLFHGCLTAYIITMAAKRNTTSIGCHYRAD</sequence>
<dbReference type="InterPro" id="IPR027477">
    <property type="entry name" value="Succ_DH/fumarate_Rdtase_cat_sf"/>
</dbReference>
<keyword evidence="15" id="KW-1185">Reference proteome</keyword>
<dbReference type="OrthoDB" id="9806724at2"/>